<name>A0A0E0M012_ORYPU</name>
<dbReference type="Proteomes" id="UP000026962">
    <property type="component" value="Chromosome 9"/>
</dbReference>
<protein>
    <submittedName>
        <fullName evidence="1">Uncharacterized protein</fullName>
    </submittedName>
</protein>
<accession>A0A0E0M012</accession>
<organism evidence="1">
    <name type="scientific">Oryza punctata</name>
    <name type="common">Red rice</name>
    <dbReference type="NCBI Taxonomy" id="4537"/>
    <lineage>
        <taxon>Eukaryota</taxon>
        <taxon>Viridiplantae</taxon>
        <taxon>Streptophyta</taxon>
        <taxon>Embryophyta</taxon>
        <taxon>Tracheophyta</taxon>
        <taxon>Spermatophyta</taxon>
        <taxon>Magnoliopsida</taxon>
        <taxon>Liliopsida</taxon>
        <taxon>Poales</taxon>
        <taxon>Poaceae</taxon>
        <taxon>BOP clade</taxon>
        <taxon>Oryzoideae</taxon>
        <taxon>Oryzeae</taxon>
        <taxon>Oryzinae</taxon>
        <taxon>Oryza</taxon>
    </lineage>
</organism>
<evidence type="ECO:0000313" key="2">
    <source>
        <dbReference type="Proteomes" id="UP000026962"/>
    </source>
</evidence>
<proteinExistence type="predicted"/>
<dbReference type="HOGENOM" id="CLU_2337284_0_0_1"/>
<dbReference type="AlphaFoldDB" id="A0A0E0M012"/>
<reference evidence="1" key="1">
    <citation type="submission" date="2015-04" db="UniProtKB">
        <authorList>
            <consortium name="EnsemblPlants"/>
        </authorList>
    </citation>
    <scope>IDENTIFICATION</scope>
</reference>
<keyword evidence="2" id="KW-1185">Reference proteome</keyword>
<reference evidence="1" key="2">
    <citation type="submission" date="2018-05" db="EMBL/GenBank/DDBJ databases">
        <title>OpunRS2 (Oryza punctata Reference Sequence Version 2).</title>
        <authorList>
            <person name="Zhang J."/>
            <person name="Kudrna D."/>
            <person name="Lee S."/>
            <person name="Talag J."/>
            <person name="Welchert J."/>
            <person name="Wing R.A."/>
        </authorList>
    </citation>
    <scope>NUCLEOTIDE SEQUENCE [LARGE SCALE GENOMIC DNA]</scope>
</reference>
<evidence type="ECO:0000313" key="1">
    <source>
        <dbReference type="EnsemblPlants" id="OPUNC09G05410.1"/>
    </source>
</evidence>
<dbReference type="EnsemblPlants" id="OPUNC09G05410.1">
    <property type="protein sequence ID" value="OPUNC09G05410.1"/>
    <property type="gene ID" value="OPUNC09G05410"/>
</dbReference>
<dbReference type="Gramene" id="OPUNC09G05410.1">
    <property type="protein sequence ID" value="OPUNC09G05410.1"/>
    <property type="gene ID" value="OPUNC09G05410"/>
</dbReference>
<sequence length="98" mass="11525">MEELPWQMRVMHEWYMKASKMGLSIISTNVLENTFTSRPNGILIIDFKDLHTFFKLDKIDINLIVVFCLQRVEVATYMGKAMLKHQDKNVIMVPYTLT</sequence>
<dbReference type="OMA" id="CLQRVEV"/>